<proteinExistence type="predicted"/>
<organism evidence="3 4">
    <name type="scientific">Dendrothele bispora (strain CBS 962.96)</name>
    <dbReference type="NCBI Taxonomy" id="1314807"/>
    <lineage>
        <taxon>Eukaryota</taxon>
        <taxon>Fungi</taxon>
        <taxon>Dikarya</taxon>
        <taxon>Basidiomycota</taxon>
        <taxon>Agaricomycotina</taxon>
        <taxon>Agaricomycetes</taxon>
        <taxon>Agaricomycetidae</taxon>
        <taxon>Agaricales</taxon>
        <taxon>Agaricales incertae sedis</taxon>
        <taxon>Dendrothele</taxon>
    </lineage>
</organism>
<dbReference type="Proteomes" id="UP000297245">
    <property type="component" value="Unassembled WGS sequence"/>
</dbReference>
<protein>
    <recommendedName>
        <fullName evidence="2">Retrovirus-related Pol polyprotein from transposon TNT 1-94-like beta-barrel domain-containing protein</fullName>
    </recommendedName>
</protein>
<feature type="region of interest" description="Disordered" evidence="1">
    <location>
        <begin position="203"/>
        <end position="303"/>
    </location>
</feature>
<evidence type="ECO:0000259" key="2">
    <source>
        <dbReference type="Pfam" id="PF22936"/>
    </source>
</evidence>
<reference evidence="3 4" key="1">
    <citation type="journal article" date="2019" name="Nat. Ecol. Evol.">
        <title>Megaphylogeny resolves global patterns of mushroom evolution.</title>
        <authorList>
            <person name="Varga T."/>
            <person name="Krizsan K."/>
            <person name="Foldi C."/>
            <person name="Dima B."/>
            <person name="Sanchez-Garcia M."/>
            <person name="Sanchez-Ramirez S."/>
            <person name="Szollosi G.J."/>
            <person name="Szarkandi J.G."/>
            <person name="Papp V."/>
            <person name="Albert L."/>
            <person name="Andreopoulos W."/>
            <person name="Angelini C."/>
            <person name="Antonin V."/>
            <person name="Barry K.W."/>
            <person name="Bougher N.L."/>
            <person name="Buchanan P."/>
            <person name="Buyck B."/>
            <person name="Bense V."/>
            <person name="Catcheside P."/>
            <person name="Chovatia M."/>
            <person name="Cooper J."/>
            <person name="Damon W."/>
            <person name="Desjardin D."/>
            <person name="Finy P."/>
            <person name="Geml J."/>
            <person name="Haridas S."/>
            <person name="Hughes K."/>
            <person name="Justo A."/>
            <person name="Karasinski D."/>
            <person name="Kautmanova I."/>
            <person name="Kiss B."/>
            <person name="Kocsube S."/>
            <person name="Kotiranta H."/>
            <person name="LaButti K.M."/>
            <person name="Lechner B.E."/>
            <person name="Liimatainen K."/>
            <person name="Lipzen A."/>
            <person name="Lukacs Z."/>
            <person name="Mihaltcheva S."/>
            <person name="Morgado L.N."/>
            <person name="Niskanen T."/>
            <person name="Noordeloos M.E."/>
            <person name="Ohm R.A."/>
            <person name="Ortiz-Santana B."/>
            <person name="Ovrebo C."/>
            <person name="Racz N."/>
            <person name="Riley R."/>
            <person name="Savchenko A."/>
            <person name="Shiryaev A."/>
            <person name="Soop K."/>
            <person name="Spirin V."/>
            <person name="Szebenyi C."/>
            <person name="Tomsovsky M."/>
            <person name="Tulloss R.E."/>
            <person name="Uehling J."/>
            <person name="Grigoriev I.V."/>
            <person name="Vagvolgyi C."/>
            <person name="Papp T."/>
            <person name="Martin F.M."/>
            <person name="Miettinen O."/>
            <person name="Hibbett D.S."/>
            <person name="Nagy L.G."/>
        </authorList>
    </citation>
    <scope>NUCLEOTIDE SEQUENCE [LARGE SCALE GENOMIC DNA]</scope>
    <source>
        <strain evidence="3 4">CBS 962.96</strain>
    </source>
</reference>
<dbReference type="InterPro" id="IPR054722">
    <property type="entry name" value="PolX-like_BBD"/>
</dbReference>
<evidence type="ECO:0000256" key="1">
    <source>
        <dbReference type="SAM" id="MobiDB-lite"/>
    </source>
</evidence>
<dbReference type="EMBL" id="ML179897">
    <property type="protein sequence ID" value="THU80512.1"/>
    <property type="molecule type" value="Genomic_DNA"/>
</dbReference>
<name>A0A4S8KWZ6_DENBC</name>
<keyword evidence="4" id="KW-1185">Reference proteome</keyword>
<dbReference type="Pfam" id="PF22936">
    <property type="entry name" value="Pol_BBD"/>
    <property type="match status" value="1"/>
</dbReference>
<dbReference type="AlphaFoldDB" id="A0A4S8KWZ6"/>
<dbReference type="Pfam" id="PF14223">
    <property type="entry name" value="Retrotran_gag_2"/>
    <property type="match status" value="1"/>
</dbReference>
<gene>
    <name evidence="3" type="ORF">K435DRAFT_874306</name>
</gene>
<accession>A0A4S8KWZ6</accession>
<feature type="compositionally biased region" description="Basic and acidic residues" evidence="1">
    <location>
        <begin position="238"/>
        <end position="263"/>
    </location>
</feature>
<dbReference type="OrthoDB" id="3069822at2759"/>
<evidence type="ECO:0000313" key="4">
    <source>
        <dbReference type="Proteomes" id="UP000297245"/>
    </source>
</evidence>
<sequence length="814" mass="94190">MAEKLINSVPMLSGTNFLEWKEAMTSLLRAQECWGIVTGRVTRPDGANLQEKKNDWDNTDDKAIGYIGLRLPADVRSNMNSFEDSQVSGNPDARAKTSFTSKMLWDKIVLEYGTTRTPLKYQNFSDFMDWDFQEGKDPVPQFATLKQLLARLQLDGMAIPETFRGYHVLKALPRSYNNLKTTILSTNTNLTLAIVKQTVTDEYHSRHTQTSLVSRITGERRHFNGPPSWSKQKKDGKKRQEGSSHPDKKDKKQTQQEEQGDKKNFKKTHRSKEGSKNKKEKGKQKANSAVHVSDSDSDSDSPLPTIHKLPMAFMTHPVININDFGSDIEILDGPPQIAESSMSVKQDNPKLSKGQKRGEIRKFNKKRELWAKAHKKVKDWQWPPHLEMTDEYDAAPKTHDLFPAPPYWDQFIEKMEQPTYNENFSDQPLHWRLESMWLYEHPQDLGDIHDWTHTLSLVDSALDKSKWPRYGYEDFAHMEQEDFDNDFKSWVKNGSASYYENAPRVSSNGTPEPPEFYERYIYRDFLHNHVEFFRGQMTLTFGDFKFLTRKIYVDDEVEFIDPPPENEEKLSTPPSSVKQEIQTPVIHKNCPRKKGSWKSKGKQPIILDRHRAASESAINSMDVDWDLRPETAETRSEIDIGVEADPCFYDEELNEWLEWWYRDNFSLNSPTDLPLFKQKEAQIKGGPTHMPSALMQQHQQYLPRHSTAFVTKTSLPVNNDVVCRECKNFQSNEICDRYKGSDDVFWILDSGASGHFTYDIKDFAHYEAFDKPKPIQTADNKSESFMEGYGTVFVQHIDEEGQEQNITLYPDITV</sequence>
<feature type="domain" description="Retrovirus-related Pol polyprotein from transposon TNT 1-94-like beta-barrel" evidence="2">
    <location>
        <begin position="746"/>
        <end position="799"/>
    </location>
</feature>
<evidence type="ECO:0000313" key="3">
    <source>
        <dbReference type="EMBL" id="THU80512.1"/>
    </source>
</evidence>